<dbReference type="Pfam" id="PF00107">
    <property type="entry name" value="ADH_zinc_N"/>
    <property type="match status" value="1"/>
</dbReference>
<dbReference type="InterPro" id="IPR041694">
    <property type="entry name" value="ADH_N_2"/>
</dbReference>
<organism evidence="4 5">
    <name type="scientific">Crucibulum laeve</name>
    <dbReference type="NCBI Taxonomy" id="68775"/>
    <lineage>
        <taxon>Eukaryota</taxon>
        <taxon>Fungi</taxon>
        <taxon>Dikarya</taxon>
        <taxon>Basidiomycota</taxon>
        <taxon>Agaricomycotina</taxon>
        <taxon>Agaricomycetes</taxon>
        <taxon>Agaricomycetidae</taxon>
        <taxon>Agaricales</taxon>
        <taxon>Agaricineae</taxon>
        <taxon>Nidulariaceae</taxon>
        <taxon>Crucibulum</taxon>
    </lineage>
</organism>
<dbReference type="PANTHER" id="PTHR43205">
    <property type="entry name" value="PROSTAGLANDIN REDUCTASE"/>
    <property type="match status" value="1"/>
</dbReference>
<feature type="domain" description="Oxidoreductase N-terminal" evidence="3">
    <location>
        <begin position="42"/>
        <end position="105"/>
    </location>
</feature>
<dbReference type="EMBL" id="ML213622">
    <property type="protein sequence ID" value="TFK35334.1"/>
    <property type="molecule type" value="Genomic_DNA"/>
</dbReference>
<dbReference type="STRING" id="68775.A0A5C3LQG7"/>
<keyword evidence="1" id="KW-0560">Oxidoreductase</keyword>
<accession>A0A5C3LQG7</accession>
<dbReference type="PANTHER" id="PTHR43205:SF7">
    <property type="entry name" value="PROSTAGLANDIN REDUCTASE 1"/>
    <property type="match status" value="1"/>
</dbReference>
<proteinExistence type="predicted"/>
<name>A0A5C3LQG7_9AGAR</name>
<evidence type="ECO:0000313" key="5">
    <source>
        <dbReference type="Proteomes" id="UP000308652"/>
    </source>
</evidence>
<dbReference type="Proteomes" id="UP000308652">
    <property type="component" value="Unassembled WGS sequence"/>
</dbReference>
<dbReference type="SUPFAM" id="SSF50129">
    <property type="entry name" value="GroES-like"/>
    <property type="match status" value="1"/>
</dbReference>
<dbReference type="InterPro" id="IPR011032">
    <property type="entry name" value="GroES-like_sf"/>
</dbReference>
<evidence type="ECO:0000256" key="1">
    <source>
        <dbReference type="ARBA" id="ARBA00023002"/>
    </source>
</evidence>
<dbReference type="CDD" id="cd05288">
    <property type="entry name" value="PGDH"/>
    <property type="match status" value="1"/>
</dbReference>
<evidence type="ECO:0000259" key="2">
    <source>
        <dbReference type="Pfam" id="PF00107"/>
    </source>
</evidence>
<dbReference type="InterPro" id="IPR036291">
    <property type="entry name" value="NAD(P)-bd_dom_sf"/>
</dbReference>
<protein>
    <submittedName>
        <fullName evidence="4">Alcohol dehydrogenase</fullName>
    </submittedName>
</protein>
<dbReference type="SUPFAM" id="SSF51735">
    <property type="entry name" value="NAD(P)-binding Rossmann-fold domains"/>
    <property type="match status" value="1"/>
</dbReference>
<dbReference type="Gene3D" id="3.40.50.720">
    <property type="entry name" value="NAD(P)-binding Rossmann-like Domain"/>
    <property type="match status" value="1"/>
</dbReference>
<dbReference type="Gene3D" id="3.90.180.10">
    <property type="entry name" value="Medium-chain alcohol dehydrogenases, catalytic domain"/>
    <property type="match status" value="1"/>
</dbReference>
<dbReference type="AlphaFoldDB" id="A0A5C3LQG7"/>
<sequence>MAPIINGRVLFNAMPEGFPEPGKATTYDVSQTIDLGADSCSSIDPYMRNHMKPASPMGGYILPFVLGELLSGHGVSMVICLEHEKVKVGEHLYGLLTHKHYMLKQDLKQLHILENPSNLPWSTFLGVLGMAGQTAYFGWREYSHAKKNEVIYVTTGAVSVGLVIQLAKINGLKVIASAGSEEKLGFMKEIGAEVVFNYKTTKVSNILVKEGPIDLFWDNVGGGAFEAAIEAASLNCHFIECSKISGYNGETQAQPKNLYLIKEKSISISGFVITQLLEKYKEEFYRILYPLVASGQIKHREAIYEGLEQVSDAILGVQKGTNKGKATVCVADA</sequence>
<feature type="domain" description="Alcohol dehydrogenase-like C-terminal" evidence="2">
    <location>
        <begin position="162"/>
        <end position="281"/>
    </location>
</feature>
<dbReference type="Pfam" id="PF16884">
    <property type="entry name" value="ADH_N_2"/>
    <property type="match status" value="1"/>
</dbReference>
<gene>
    <name evidence="4" type="ORF">BDQ12DRAFT_700039</name>
</gene>
<evidence type="ECO:0000259" key="3">
    <source>
        <dbReference type="Pfam" id="PF16884"/>
    </source>
</evidence>
<dbReference type="InterPro" id="IPR045010">
    <property type="entry name" value="MDR_fam"/>
</dbReference>
<dbReference type="OrthoDB" id="809632at2759"/>
<dbReference type="GO" id="GO:0016628">
    <property type="term" value="F:oxidoreductase activity, acting on the CH-CH group of donors, NAD or NADP as acceptor"/>
    <property type="evidence" value="ECO:0007669"/>
    <property type="project" value="InterPro"/>
</dbReference>
<dbReference type="InterPro" id="IPR013149">
    <property type="entry name" value="ADH-like_C"/>
</dbReference>
<reference evidence="4 5" key="1">
    <citation type="journal article" date="2019" name="Nat. Ecol. Evol.">
        <title>Megaphylogeny resolves global patterns of mushroom evolution.</title>
        <authorList>
            <person name="Varga T."/>
            <person name="Krizsan K."/>
            <person name="Foldi C."/>
            <person name="Dima B."/>
            <person name="Sanchez-Garcia M."/>
            <person name="Sanchez-Ramirez S."/>
            <person name="Szollosi G.J."/>
            <person name="Szarkandi J.G."/>
            <person name="Papp V."/>
            <person name="Albert L."/>
            <person name="Andreopoulos W."/>
            <person name="Angelini C."/>
            <person name="Antonin V."/>
            <person name="Barry K.W."/>
            <person name="Bougher N.L."/>
            <person name="Buchanan P."/>
            <person name="Buyck B."/>
            <person name="Bense V."/>
            <person name="Catcheside P."/>
            <person name="Chovatia M."/>
            <person name="Cooper J."/>
            <person name="Damon W."/>
            <person name="Desjardin D."/>
            <person name="Finy P."/>
            <person name="Geml J."/>
            <person name="Haridas S."/>
            <person name="Hughes K."/>
            <person name="Justo A."/>
            <person name="Karasinski D."/>
            <person name="Kautmanova I."/>
            <person name="Kiss B."/>
            <person name="Kocsube S."/>
            <person name="Kotiranta H."/>
            <person name="LaButti K.M."/>
            <person name="Lechner B.E."/>
            <person name="Liimatainen K."/>
            <person name="Lipzen A."/>
            <person name="Lukacs Z."/>
            <person name="Mihaltcheva S."/>
            <person name="Morgado L.N."/>
            <person name="Niskanen T."/>
            <person name="Noordeloos M.E."/>
            <person name="Ohm R.A."/>
            <person name="Ortiz-Santana B."/>
            <person name="Ovrebo C."/>
            <person name="Racz N."/>
            <person name="Riley R."/>
            <person name="Savchenko A."/>
            <person name="Shiryaev A."/>
            <person name="Soop K."/>
            <person name="Spirin V."/>
            <person name="Szebenyi C."/>
            <person name="Tomsovsky M."/>
            <person name="Tulloss R.E."/>
            <person name="Uehling J."/>
            <person name="Grigoriev I.V."/>
            <person name="Vagvolgyi C."/>
            <person name="Papp T."/>
            <person name="Martin F.M."/>
            <person name="Miettinen O."/>
            <person name="Hibbett D.S."/>
            <person name="Nagy L.G."/>
        </authorList>
    </citation>
    <scope>NUCLEOTIDE SEQUENCE [LARGE SCALE GENOMIC DNA]</scope>
    <source>
        <strain evidence="4 5">CBS 166.37</strain>
    </source>
</reference>
<evidence type="ECO:0000313" key="4">
    <source>
        <dbReference type="EMBL" id="TFK35334.1"/>
    </source>
</evidence>
<keyword evidence="5" id="KW-1185">Reference proteome</keyword>